<accession>A0A2H3BHZ2</accession>
<feature type="compositionally biased region" description="Acidic residues" evidence="1">
    <location>
        <begin position="72"/>
        <end position="82"/>
    </location>
</feature>
<dbReference type="Proteomes" id="UP000218334">
    <property type="component" value="Unassembled WGS sequence"/>
</dbReference>
<name>A0A2H3BHZ2_9AGAR</name>
<sequence length="454" mass="50562">MPEDQSLNDVAALAKKCDDLIKGCVEGTVNVEDFANKLRELGITPEVADDYIRQLQQRLRQSGPRRPRDGWVDDDDENDNEERENTPEGLTAEETLEFRKAREERLAAAAKEREDARAKAVEDAAWANLQAKLRMLKADGAAAKPSLDPASLLANLLGLDATLASKPASISSTILSQAPHIAALVSSGISDPHIAETFRLRQLFAAEKSFDSLIAFLQSLPLKEPIARPFWRLIIQDHYVDFAKLFASMDRGYDHNEDAKELFAGFAIIKKDASSAKQPVVSEADWYRVFDAWAKGVVSLYPHREAELASYRETVVELFRAVPHDPGIAIHFDEDIRSRYAKRPFRMDLKSEVQIPLLSQVFRPEIAHRSAKRPSSVSLPNPKRASVPCENWNLGYCSVEPCTNRRRHGTCSECGANHRAKDNAECTILLQARRRARFGRGANSGEGSSGSSRT</sequence>
<reference evidence="3" key="1">
    <citation type="journal article" date="2017" name="Nat. Ecol. Evol.">
        <title>Genome expansion and lineage-specific genetic innovations in the forest pathogenic fungi Armillaria.</title>
        <authorList>
            <person name="Sipos G."/>
            <person name="Prasanna A.N."/>
            <person name="Walter M.C."/>
            <person name="O'Connor E."/>
            <person name="Balint B."/>
            <person name="Krizsan K."/>
            <person name="Kiss B."/>
            <person name="Hess J."/>
            <person name="Varga T."/>
            <person name="Slot J."/>
            <person name="Riley R."/>
            <person name="Boka B."/>
            <person name="Rigling D."/>
            <person name="Barry K."/>
            <person name="Lee J."/>
            <person name="Mihaltcheva S."/>
            <person name="LaButti K."/>
            <person name="Lipzen A."/>
            <person name="Waldron R."/>
            <person name="Moloney N.M."/>
            <person name="Sperisen C."/>
            <person name="Kredics L."/>
            <person name="Vagvoelgyi C."/>
            <person name="Patrignani A."/>
            <person name="Fitzpatrick D."/>
            <person name="Nagy I."/>
            <person name="Doyle S."/>
            <person name="Anderson J.B."/>
            <person name="Grigoriev I.V."/>
            <person name="Gueldener U."/>
            <person name="Muensterkoetter M."/>
            <person name="Nagy L.G."/>
        </authorList>
    </citation>
    <scope>NUCLEOTIDE SEQUENCE [LARGE SCALE GENOMIC DNA]</scope>
    <source>
        <strain evidence="3">28-4</strain>
    </source>
</reference>
<proteinExistence type="predicted"/>
<protein>
    <recommendedName>
        <fullName evidence="4">C3H1-type domain-containing protein</fullName>
    </recommendedName>
</protein>
<gene>
    <name evidence="2" type="ORF">ARMSODRAFT_884830</name>
</gene>
<evidence type="ECO:0000313" key="2">
    <source>
        <dbReference type="EMBL" id="PBK70501.1"/>
    </source>
</evidence>
<feature type="region of interest" description="Disordered" evidence="1">
    <location>
        <begin position="58"/>
        <end position="89"/>
    </location>
</feature>
<evidence type="ECO:0008006" key="4">
    <source>
        <dbReference type="Google" id="ProtNLM"/>
    </source>
</evidence>
<dbReference type="AlphaFoldDB" id="A0A2H3BHZ2"/>
<keyword evidence="3" id="KW-1185">Reference proteome</keyword>
<evidence type="ECO:0000256" key="1">
    <source>
        <dbReference type="SAM" id="MobiDB-lite"/>
    </source>
</evidence>
<dbReference type="EMBL" id="KZ293426">
    <property type="protein sequence ID" value="PBK70501.1"/>
    <property type="molecule type" value="Genomic_DNA"/>
</dbReference>
<organism evidence="2 3">
    <name type="scientific">Armillaria solidipes</name>
    <dbReference type="NCBI Taxonomy" id="1076256"/>
    <lineage>
        <taxon>Eukaryota</taxon>
        <taxon>Fungi</taxon>
        <taxon>Dikarya</taxon>
        <taxon>Basidiomycota</taxon>
        <taxon>Agaricomycotina</taxon>
        <taxon>Agaricomycetes</taxon>
        <taxon>Agaricomycetidae</taxon>
        <taxon>Agaricales</taxon>
        <taxon>Marasmiineae</taxon>
        <taxon>Physalacriaceae</taxon>
        <taxon>Armillaria</taxon>
    </lineage>
</organism>
<evidence type="ECO:0000313" key="3">
    <source>
        <dbReference type="Proteomes" id="UP000218334"/>
    </source>
</evidence>